<dbReference type="SUPFAM" id="SSF54001">
    <property type="entry name" value="Cysteine proteinases"/>
    <property type="match status" value="1"/>
</dbReference>
<dbReference type="InterPro" id="IPR044934">
    <property type="entry name" value="Streptopain_sf"/>
</dbReference>
<evidence type="ECO:0000259" key="8">
    <source>
        <dbReference type="Pfam" id="PF13734"/>
    </source>
</evidence>
<feature type="active site" description="Nucleophile" evidence="6">
    <location>
        <position position="166"/>
    </location>
</feature>
<comment type="caution">
    <text evidence="9">The sequence shown here is derived from an EMBL/GenBank/DDBJ whole genome shotgun (WGS) entry which is preliminary data.</text>
</comment>
<feature type="domain" description="Spi protease inhibitor" evidence="8">
    <location>
        <begin position="19"/>
        <end position="109"/>
    </location>
</feature>
<dbReference type="InterPro" id="IPR038765">
    <property type="entry name" value="Papain-like_cys_pep_sf"/>
</dbReference>
<sequence length="657" mass="71275">MNKIGFLLAIGAMAVTASAEQISESQAMAVATKYMQLGQPNRQLVPAPRTATASSAAPYYVFNSSDGKGFIIVSGDDELTEIVGYSTDGFFDTANIPANAQAWLNKYADYVARVQSGDAVARKVQVSTLAETIVEPLVTTRWNQDAPYNNMCPIDKNYNRRSVTGCGATAMAQVMKYWEWPVQGQGEHQNANDPSLEVDFSESVYDWDNMLDTYNSLSSQTAQDAVAKLMYDCGVSIDMSYSYVASGAYDSDIAIALGTYFGYKAQTYLRDAYTVNAFRELIKSELDNARPVLFGGQGTVGGHEYVVDGYDSNDFLHINWGWGGASDGFYDMELMNPPSLGIGGGAGGFTEDQSIVTVQKDETMRGSTGQKSFNIYTMGEYGVNPQVDAAKKGDRIRIDVNNLWNITAHDFIGSVSVAVYDADFNRVAIAEGYSNLPLQGWNIIPELSFYLQDELEALADGEYTVWAVTKEDVGDGYDYDWIRVAMPEFTIMTISGDDIIFGATADVVDVALTDAVFVEEGIKEPGDRVSFYVPLRNNATTPVTGQLICELQNASTGSALKRQTVTASLSENGERVIEVPITLSSSAFKEGMTYRFVAISFTVDETICNFDSDLASVDFFVGDPAGVGSMETSEITAYPNPTSGIVHIGGAAMADVE</sequence>
<feature type="chain" id="PRO_5039674695" evidence="7">
    <location>
        <begin position="20"/>
        <end position="657"/>
    </location>
</feature>
<protein>
    <submittedName>
        <fullName evidence="9">C10 family peptidase</fullName>
    </submittedName>
</protein>
<keyword evidence="5" id="KW-0788">Thiol protease</keyword>
<feature type="active site" description="Proton acceptor" evidence="6">
    <location>
        <position position="303"/>
    </location>
</feature>
<dbReference type="EMBL" id="DVMS01000107">
    <property type="protein sequence ID" value="HIU38768.1"/>
    <property type="molecule type" value="Genomic_DNA"/>
</dbReference>
<dbReference type="PRINTS" id="PR00797">
    <property type="entry name" value="STREPTOPAIN"/>
</dbReference>
<feature type="signal peptide" evidence="7">
    <location>
        <begin position="1"/>
        <end position="19"/>
    </location>
</feature>
<evidence type="ECO:0000313" key="9">
    <source>
        <dbReference type="EMBL" id="HIU38768.1"/>
    </source>
</evidence>
<accession>A0A9D1IK33</accession>
<dbReference type="Pfam" id="PF13734">
    <property type="entry name" value="Inhibitor_I69"/>
    <property type="match status" value="1"/>
</dbReference>
<name>A0A9D1IK33_9BACT</name>
<gene>
    <name evidence="9" type="ORF">IAD18_03755</name>
</gene>
<dbReference type="Pfam" id="PF01640">
    <property type="entry name" value="Peptidase_C10"/>
    <property type="match status" value="1"/>
</dbReference>
<evidence type="ECO:0000256" key="3">
    <source>
        <dbReference type="ARBA" id="ARBA00022729"/>
    </source>
</evidence>
<dbReference type="InterPro" id="IPR025896">
    <property type="entry name" value="Spi_Prtas-inh"/>
</dbReference>
<dbReference type="GO" id="GO:0006508">
    <property type="term" value="P:proteolysis"/>
    <property type="evidence" value="ECO:0007669"/>
    <property type="project" value="UniProtKB-KW"/>
</dbReference>
<dbReference type="Proteomes" id="UP000824076">
    <property type="component" value="Unassembled WGS sequence"/>
</dbReference>
<reference evidence="9" key="2">
    <citation type="journal article" date="2021" name="PeerJ">
        <title>Extensive microbial diversity within the chicken gut microbiome revealed by metagenomics and culture.</title>
        <authorList>
            <person name="Gilroy R."/>
            <person name="Ravi A."/>
            <person name="Getino M."/>
            <person name="Pursley I."/>
            <person name="Horton D.L."/>
            <person name="Alikhan N.F."/>
            <person name="Baker D."/>
            <person name="Gharbi K."/>
            <person name="Hall N."/>
            <person name="Watson M."/>
            <person name="Adriaenssens E.M."/>
            <person name="Foster-Nyarko E."/>
            <person name="Jarju S."/>
            <person name="Secka A."/>
            <person name="Antonio M."/>
            <person name="Oren A."/>
            <person name="Chaudhuri R.R."/>
            <person name="La Ragione R."/>
            <person name="Hildebrand F."/>
            <person name="Pallen M.J."/>
        </authorList>
    </citation>
    <scope>NUCLEOTIDE SEQUENCE</scope>
    <source>
        <strain evidence="9">17073</strain>
    </source>
</reference>
<dbReference type="AlphaFoldDB" id="A0A9D1IK33"/>
<dbReference type="Gene3D" id="3.90.70.50">
    <property type="entry name" value="Peptidase C10, streptopain"/>
    <property type="match status" value="1"/>
</dbReference>
<keyword evidence="4" id="KW-0378">Hydrolase</keyword>
<evidence type="ECO:0000256" key="7">
    <source>
        <dbReference type="SAM" id="SignalP"/>
    </source>
</evidence>
<evidence type="ECO:0000313" key="10">
    <source>
        <dbReference type="Proteomes" id="UP000824076"/>
    </source>
</evidence>
<reference evidence="9" key="1">
    <citation type="submission" date="2020-10" db="EMBL/GenBank/DDBJ databases">
        <authorList>
            <person name="Gilroy R."/>
        </authorList>
    </citation>
    <scope>NUCLEOTIDE SEQUENCE</scope>
    <source>
        <strain evidence="9">17073</strain>
    </source>
</reference>
<organism evidence="9 10">
    <name type="scientific">Candidatus Limisoma intestinavium</name>
    <dbReference type="NCBI Taxonomy" id="2840856"/>
    <lineage>
        <taxon>Bacteria</taxon>
        <taxon>Pseudomonadati</taxon>
        <taxon>Bacteroidota</taxon>
        <taxon>Bacteroidia</taxon>
        <taxon>Bacteroidales</taxon>
        <taxon>Candidatus Limisoma</taxon>
    </lineage>
</organism>
<feature type="non-terminal residue" evidence="9">
    <location>
        <position position="657"/>
    </location>
</feature>
<evidence type="ECO:0000256" key="1">
    <source>
        <dbReference type="ARBA" id="ARBA00009693"/>
    </source>
</evidence>
<keyword evidence="3 7" id="KW-0732">Signal</keyword>
<evidence type="ECO:0000256" key="5">
    <source>
        <dbReference type="ARBA" id="ARBA00022807"/>
    </source>
</evidence>
<evidence type="ECO:0000256" key="2">
    <source>
        <dbReference type="ARBA" id="ARBA00022670"/>
    </source>
</evidence>
<keyword evidence="2" id="KW-0645">Protease</keyword>
<evidence type="ECO:0000256" key="4">
    <source>
        <dbReference type="ARBA" id="ARBA00022801"/>
    </source>
</evidence>
<proteinExistence type="inferred from homology"/>
<dbReference type="GO" id="GO:0008234">
    <property type="term" value="F:cysteine-type peptidase activity"/>
    <property type="evidence" value="ECO:0007669"/>
    <property type="project" value="UniProtKB-KW"/>
</dbReference>
<comment type="similarity">
    <text evidence="1">Belongs to the peptidase C10 family.</text>
</comment>
<dbReference type="InterPro" id="IPR000200">
    <property type="entry name" value="Peptidase_C10"/>
</dbReference>
<evidence type="ECO:0000256" key="6">
    <source>
        <dbReference type="PIRSR" id="PIRSR600200-1"/>
    </source>
</evidence>